<protein>
    <submittedName>
        <fullName evidence="2">Uncharacterized protein</fullName>
    </submittedName>
</protein>
<evidence type="ECO:0000313" key="3">
    <source>
        <dbReference type="Proteomes" id="UP000187203"/>
    </source>
</evidence>
<keyword evidence="3" id="KW-1185">Reference proteome</keyword>
<name>A0A1R3G5E0_9ROSI</name>
<dbReference type="EMBL" id="AWUE01023565">
    <property type="protein sequence ID" value="OMO53308.1"/>
    <property type="molecule type" value="Genomic_DNA"/>
</dbReference>
<organism evidence="2 3">
    <name type="scientific">Corchorus olitorius</name>
    <dbReference type="NCBI Taxonomy" id="93759"/>
    <lineage>
        <taxon>Eukaryota</taxon>
        <taxon>Viridiplantae</taxon>
        <taxon>Streptophyta</taxon>
        <taxon>Embryophyta</taxon>
        <taxon>Tracheophyta</taxon>
        <taxon>Spermatophyta</taxon>
        <taxon>Magnoliopsida</taxon>
        <taxon>eudicotyledons</taxon>
        <taxon>Gunneridae</taxon>
        <taxon>Pentapetalae</taxon>
        <taxon>rosids</taxon>
        <taxon>malvids</taxon>
        <taxon>Malvales</taxon>
        <taxon>Malvaceae</taxon>
        <taxon>Grewioideae</taxon>
        <taxon>Apeibeae</taxon>
        <taxon>Corchorus</taxon>
    </lineage>
</organism>
<comment type="caution">
    <text evidence="2">The sequence shown here is derived from an EMBL/GenBank/DDBJ whole genome shotgun (WGS) entry which is preliminary data.</text>
</comment>
<dbReference type="AlphaFoldDB" id="A0A1R3G5E0"/>
<sequence>MMAALTEKVTGRTFNTSSPKPATTGKAIVELSSFDSNEEKSEADKEFEEEKRSKEESDEYIEARSKDSADKDQNGMEKSLSSNGNDSKSSSSASTKGSPDDEMQHDT</sequence>
<feature type="compositionally biased region" description="Low complexity" evidence="1">
    <location>
        <begin position="79"/>
        <end position="97"/>
    </location>
</feature>
<feature type="region of interest" description="Disordered" evidence="1">
    <location>
        <begin position="1"/>
        <end position="107"/>
    </location>
</feature>
<evidence type="ECO:0000313" key="2">
    <source>
        <dbReference type="EMBL" id="OMO53308.1"/>
    </source>
</evidence>
<evidence type="ECO:0000256" key="1">
    <source>
        <dbReference type="SAM" id="MobiDB-lite"/>
    </source>
</evidence>
<feature type="compositionally biased region" description="Polar residues" evidence="1">
    <location>
        <begin position="12"/>
        <end position="21"/>
    </location>
</feature>
<accession>A0A1R3G5E0</accession>
<reference evidence="3" key="1">
    <citation type="submission" date="2013-09" db="EMBL/GenBank/DDBJ databases">
        <title>Corchorus olitorius genome sequencing.</title>
        <authorList>
            <person name="Alam M."/>
            <person name="Haque M.S."/>
            <person name="Islam M.S."/>
            <person name="Emdad E.M."/>
            <person name="Islam M.M."/>
            <person name="Ahmed B."/>
            <person name="Halim A."/>
            <person name="Hossen Q.M.M."/>
            <person name="Hossain M.Z."/>
            <person name="Ahmed R."/>
            <person name="Khan M.M."/>
            <person name="Islam R."/>
            <person name="Rashid M.M."/>
            <person name="Khan S.A."/>
            <person name="Rahman M.S."/>
            <person name="Alam M."/>
            <person name="Yahiya A.S."/>
            <person name="Khan M.S."/>
            <person name="Azam M.S."/>
            <person name="Haque T."/>
            <person name="Lashkar M.Z.H."/>
            <person name="Akhand A.I."/>
            <person name="Morshed G."/>
            <person name="Roy S."/>
            <person name="Uddin K.S."/>
            <person name="Rabeya T."/>
            <person name="Hossain A.S."/>
            <person name="Chowdhury A."/>
            <person name="Snigdha A.R."/>
            <person name="Mortoza M.S."/>
            <person name="Matin S.A."/>
            <person name="Hoque S.M.E."/>
            <person name="Islam M.K."/>
            <person name="Roy D.K."/>
            <person name="Haider R."/>
            <person name="Moosa M.M."/>
            <person name="Elias S.M."/>
            <person name="Hasan A.M."/>
            <person name="Jahan S."/>
            <person name="Shafiuddin M."/>
            <person name="Mahmood N."/>
            <person name="Shommy N.S."/>
        </authorList>
    </citation>
    <scope>NUCLEOTIDE SEQUENCE [LARGE SCALE GENOMIC DNA]</scope>
    <source>
        <strain evidence="3">cv. O-4</strain>
    </source>
</reference>
<feature type="compositionally biased region" description="Basic and acidic residues" evidence="1">
    <location>
        <begin position="37"/>
        <end position="75"/>
    </location>
</feature>
<gene>
    <name evidence="2" type="ORF">COLO4_36778</name>
</gene>
<feature type="compositionally biased region" description="Basic and acidic residues" evidence="1">
    <location>
        <begin position="98"/>
        <end position="107"/>
    </location>
</feature>
<proteinExistence type="predicted"/>
<dbReference type="Proteomes" id="UP000187203">
    <property type="component" value="Unassembled WGS sequence"/>
</dbReference>